<dbReference type="CDD" id="cd03784">
    <property type="entry name" value="GT1_Gtf-like"/>
    <property type="match status" value="1"/>
</dbReference>
<dbReference type="GO" id="GO:0016906">
    <property type="term" value="F:sterol 3-beta-glucosyltransferase activity"/>
    <property type="evidence" value="ECO:0007669"/>
    <property type="project" value="UniProtKB-ARBA"/>
</dbReference>
<dbReference type="Pfam" id="PF03033">
    <property type="entry name" value="Glyco_transf_28"/>
    <property type="match status" value="1"/>
</dbReference>
<evidence type="ECO:0000256" key="1">
    <source>
        <dbReference type="ARBA" id="ARBA00022679"/>
    </source>
</evidence>
<dbReference type="EMBL" id="KN847526">
    <property type="protein sequence ID" value="KIV88222.1"/>
    <property type="molecule type" value="Genomic_DNA"/>
</dbReference>
<dbReference type="HOGENOM" id="CLU_000537_1_2_1"/>
<dbReference type="GO" id="GO:0005975">
    <property type="term" value="P:carbohydrate metabolic process"/>
    <property type="evidence" value="ECO:0007669"/>
    <property type="project" value="InterPro"/>
</dbReference>
<dbReference type="Gene3D" id="3.40.50.2000">
    <property type="entry name" value="Glycogen Phosphorylase B"/>
    <property type="match status" value="2"/>
</dbReference>
<reference evidence="4 5" key="1">
    <citation type="submission" date="2015-01" db="EMBL/GenBank/DDBJ databases">
        <title>The Genome Sequence of Exophiala mesophila CBS40295.</title>
        <authorList>
            <consortium name="The Broad Institute Genomics Platform"/>
            <person name="Cuomo C."/>
            <person name="de Hoog S."/>
            <person name="Gorbushina A."/>
            <person name="Stielow B."/>
            <person name="Teixiera M."/>
            <person name="Abouelleil A."/>
            <person name="Chapman S.B."/>
            <person name="Priest M."/>
            <person name="Young S.K."/>
            <person name="Wortman J."/>
            <person name="Nusbaum C."/>
            <person name="Birren B."/>
        </authorList>
    </citation>
    <scope>NUCLEOTIDE SEQUENCE [LARGE SCALE GENOMIC DNA]</scope>
    <source>
        <strain evidence="4 5">CBS 40295</strain>
    </source>
</reference>
<dbReference type="InterPro" id="IPR002213">
    <property type="entry name" value="UDP_glucos_trans"/>
</dbReference>
<dbReference type="SUPFAM" id="SSF53756">
    <property type="entry name" value="UDP-Glycosyltransferase/glycogen phosphorylase"/>
    <property type="match status" value="1"/>
</dbReference>
<protein>
    <recommendedName>
        <fullName evidence="3">Glycosyltransferase family 28 N-terminal domain-containing protein</fullName>
    </recommendedName>
</protein>
<dbReference type="OrthoDB" id="5835829at2759"/>
<organism evidence="4 5">
    <name type="scientific">Exophiala mesophila</name>
    <name type="common">Black yeast-like fungus</name>
    <dbReference type="NCBI Taxonomy" id="212818"/>
    <lineage>
        <taxon>Eukaryota</taxon>
        <taxon>Fungi</taxon>
        <taxon>Dikarya</taxon>
        <taxon>Ascomycota</taxon>
        <taxon>Pezizomycotina</taxon>
        <taxon>Eurotiomycetes</taxon>
        <taxon>Chaetothyriomycetidae</taxon>
        <taxon>Chaetothyriales</taxon>
        <taxon>Herpotrichiellaceae</taxon>
        <taxon>Exophiala</taxon>
    </lineage>
</organism>
<evidence type="ECO:0000259" key="3">
    <source>
        <dbReference type="Pfam" id="PF03033"/>
    </source>
</evidence>
<evidence type="ECO:0000256" key="2">
    <source>
        <dbReference type="SAM" id="MobiDB-lite"/>
    </source>
</evidence>
<feature type="region of interest" description="Disordered" evidence="2">
    <location>
        <begin position="1"/>
        <end position="46"/>
    </location>
</feature>
<feature type="compositionally biased region" description="Polar residues" evidence="2">
    <location>
        <begin position="897"/>
        <end position="907"/>
    </location>
</feature>
<dbReference type="GeneID" id="27326984"/>
<gene>
    <name evidence="4" type="ORF">PV10_09139</name>
</gene>
<dbReference type="PANTHER" id="PTHR48050">
    <property type="entry name" value="STEROL 3-BETA-GLUCOSYLTRANSFERASE"/>
    <property type="match status" value="1"/>
</dbReference>
<feature type="compositionally biased region" description="Basic and acidic residues" evidence="2">
    <location>
        <begin position="1"/>
        <end position="10"/>
    </location>
</feature>
<feature type="region of interest" description="Disordered" evidence="2">
    <location>
        <begin position="841"/>
        <end position="909"/>
    </location>
</feature>
<keyword evidence="1" id="KW-0808">Transferase</keyword>
<sequence>MGKLKREYKGKAAQNDAATSPVRYSKMPPPSTLATTADESSSTHDELDAADAAVDDTADVTRDGRIVVNLDTKLGHVFAQLMQAAEANLESPDAEPPPAYAEATQSDHWPLPLSIVVQVVGSRGDVQPFIALGNELQRHGHRVRLATHAIFEQFVTDAGLEFYPIGGDPSELMAYMVKNPGLMPTMSSLREGEIGKKREMIAEILAGCWSSCISPDPVTQEPFVANAIIANPPSFAHVHCAEALGVPLHIVFTMPWSPTRSFPHPLANVKNTTTDRRLANFVSYGMVQLLTWNGTSDIVQRWRKSIDLEPLPAFEAPFLLDTQKIPHTYCWSPALVTKPKDWGPHIDVCGFLFREVNEYTPPLALVNFLESGPPPIYVGFGSIVSPDPEELLDIVLEAVKICGVRAIISKGWNNLQRIDASQEVFFLGDCPHEWLFQKVFAVVHHGGAGTTACGLLNARPTTIIPFFGDQPFWGEMVASARAGPRPIPFKKLNIHNLSEAIKYCMTNEASQAAAAVADRMRTENGVKAAINSFHRNLPLKDMQCDLIPELPAVWQYTSGKRPIKLSGAALETLLRFSKIKENDVAIYKSKPIHVENRRWDLITSSISSTLGFSYDILESLSGIGLKPREIYKNKEKARAKVLAATEASGVSDQRELVHNNERSPRDLGKMIGSSAMSLVQLHGVVIKGTLADVPVAVTEGLRNTPKLYGEGVPDLEPVTDWKSGLSVAGRNFTRQMGEGLTDIFVQPVKGLSREGAVGLGKGFARGTVQTATKPAAAVLGLVGYTSQGIYKSLRSTFRSKTRETLASAGRVRDKYFLHAKGATIDTADVLNRFTIFTEKTNKSMTSAENGPTTPPASLARTHPPDEEQQEALLSSRRLGQPTSLDISLVDPPPWSQAMASQPANSTPDADASLNVLAEQPWVESQEPVFDLAPNACLPPARDHSMDFGSTASSHAGDEGGDQLPATVPGQTPLRVRRRSDPELPAYI</sequence>
<dbReference type="RefSeq" id="XP_016219796.1">
    <property type="nucleotide sequence ID" value="XM_016374252.1"/>
</dbReference>
<dbReference type="OMA" id="PNPNIYY"/>
<evidence type="ECO:0000313" key="4">
    <source>
        <dbReference type="EMBL" id="KIV88222.1"/>
    </source>
</evidence>
<dbReference type="FunFam" id="3.40.50.2000:FF:000100">
    <property type="entry name" value="Glycosyltransferase family 1 protein"/>
    <property type="match status" value="1"/>
</dbReference>
<dbReference type="Proteomes" id="UP000054302">
    <property type="component" value="Unassembled WGS sequence"/>
</dbReference>
<dbReference type="FunFam" id="3.40.50.2000:FF:000009">
    <property type="entry name" value="Sterol 3-beta-glucosyltransferase UGT80A2"/>
    <property type="match status" value="1"/>
</dbReference>
<feature type="domain" description="Glycosyltransferase family 28 N-terminal" evidence="3">
    <location>
        <begin position="115"/>
        <end position="262"/>
    </location>
</feature>
<name>A0A0D1Z050_EXOME</name>
<evidence type="ECO:0000313" key="5">
    <source>
        <dbReference type="Proteomes" id="UP000054302"/>
    </source>
</evidence>
<proteinExistence type="predicted"/>
<dbReference type="STRING" id="212818.A0A0D1Z050"/>
<dbReference type="InterPro" id="IPR050426">
    <property type="entry name" value="Glycosyltransferase_28"/>
</dbReference>
<keyword evidence="5" id="KW-1185">Reference proteome</keyword>
<feature type="compositionally biased region" description="Polar residues" evidence="2">
    <location>
        <begin position="842"/>
        <end position="851"/>
    </location>
</feature>
<dbReference type="PANTHER" id="PTHR48050:SF27">
    <property type="entry name" value="GLUCOSYLTRANSFERASE, PUTATIVE (AFU_ORTHOLOGUE AFUA_7G04880)-RELATED"/>
    <property type="match status" value="1"/>
</dbReference>
<dbReference type="VEuPathDB" id="FungiDB:PV10_09139"/>
<dbReference type="InterPro" id="IPR004276">
    <property type="entry name" value="GlycoTrans_28_N"/>
</dbReference>
<feature type="region of interest" description="Disordered" evidence="2">
    <location>
        <begin position="940"/>
        <end position="987"/>
    </location>
</feature>
<dbReference type="AlphaFoldDB" id="A0A0D1Z050"/>
<accession>A0A0D1Z050</accession>